<dbReference type="AlphaFoldDB" id="A0A835FRG3"/>
<dbReference type="GO" id="GO:0004523">
    <property type="term" value="F:RNA-DNA hybrid ribonuclease activity"/>
    <property type="evidence" value="ECO:0007669"/>
    <property type="project" value="InterPro"/>
</dbReference>
<evidence type="ECO:0000313" key="3">
    <source>
        <dbReference type="Proteomes" id="UP000636709"/>
    </source>
</evidence>
<dbReference type="CDD" id="cd06222">
    <property type="entry name" value="RNase_H_like"/>
    <property type="match status" value="1"/>
</dbReference>
<organism evidence="2 3">
    <name type="scientific">Digitaria exilis</name>
    <dbReference type="NCBI Taxonomy" id="1010633"/>
    <lineage>
        <taxon>Eukaryota</taxon>
        <taxon>Viridiplantae</taxon>
        <taxon>Streptophyta</taxon>
        <taxon>Embryophyta</taxon>
        <taxon>Tracheophyta</taxon>
        <taxon>Spermatophyta</taxon>
        <taxon>Magnoliopsida</taxon>
        <taxon>Liliopsida</taxon>
        <taxon>Poales</taxon>
        <taxon>Poaceae</taxon>
        <taxon>PACMAD clade</taxon>
        <taxon>Panicoideae</taxon>
        <taxon>Panicodae</taxon>
        <taxon>Paniceae</taxon>
        <taxon>Anthephorinae</taxon>
        <taxon>Digitaria</taxon>
    </lineage>
</organism>
<dbReference type="PANTHER" id="PTHR47074">
    <property type="entry name" value="BNAC02G40300D PROTEIN"/>
    <property type="match status" value="1"/>
</dbReference>
<name>A0A835FRG3_9POAL</name>
<dbReference type="InterPro" id="IPR002156">
    <property type="entry name" value="RNaseH_domain"/>
</dbReference>
<dbReference type="Proteomes" id="UP000636709">
    <property type="component" value="Unassembled WGS sequence"/>
</dbReference>
<feature type="domain" description="RNase H type-1" evidence="1">
    <location>
        <begin position="55"/>
        <end position="177"/>
    </location>
</feature>
<evidence type="ECO:0000259" key="1">
    <source>
        <dbReference type="Pfam" id="PF13456"/>
    </source>
</evidence>
<dbReference type="EMBL" id="JACEFO010000375">
    <property type="protein sequence ID" value="KAF8772636.1"/>
    <property type="molecule type" value="Genomic_DNA"/>
</dbReference>
<proteinExistence type="predicted"/>
<dbReference type="GO" id="GO:0003676">
    <property type="term" value="F:nucleic acid binding"/>
    <property type="evidence" value="ECO:0007669"/>
    <property type="project" value="InterPro"/>
</dbReference>
<gene>
    <name evidence="2" type="ORF">HU200_005600</name>
</gene>
<comment type="caution">
    <text evidence="2">The sequence shown here is derived from an EMBL/GenBank/DDBJ whole genome shotgun (WGS) entry which is preliminary data.</text>
</comment>
<dbReference type="Pfam" id="PF13456">
    <property type="entry name" value="RVT_3"/>
    <property type="match status" value="1"/>
</dbReference>
<accession>A0A835FRG3</accession>
<sequence>MRARPRSAYNVHGLSIWQLLAAKEVQKPKLHSQHFKKKSQSTVWNPPPMHLLKVNIDGDFFEKEKTGGWGFIVRDGDGHALLAGSGRLQAVQDALCAEAQAGLAALQALRTNGMLQCQREPDSLCLVNALQSEAYDNAPGGVFFMEMRDMIRFDFESVEVLYVPRSYNYVAHELARFSVGGDLDQFVIWTDPLPAFVIEYLGARLVASRS</sequence>
<dbReference type="SUPFAM" id="SSF53098">
    <property type="entry name" value="Ribonuclease H-like"/>
    <property type="match status" value="1"/>
</dbReference>
<protein>
    <recommendedName>
        <fullName evidence="1">RNase H type-1 domain-containing protein</fullName>
    </recommendedName>
</protein>
<dbReference type="InterPro" id="IPR012337">
    <property type="entry name" value="RNaseH-like_sf"/>
</dbReference>
<dbReference type="InterPro" id="IPR044730">
    <property type="entry name" value="RNase_H-like_dom_plant"/>
</dbReference>
<dbReference type="OrthoDB" id="695987at2759"/>
<dbReference type="Gene3D" id="3.30.420.10">
    <property type="entry name" value="Ribonuclease H-like superfamily/Ribonuclease H"/>
    <property type="match status" value="1"/>
</dbReference>
<dbReference type="PANTHER" id="PTHR47074:SF70">
    <property type="entry name" value="OS07G0513450 PROTEIN"/>
    <property type="match status" value="1"/>
</dbReference>
<dbReference type="InterPro" id="IPR036397">
    <property type="entry name" value="RNaseH_sf"/>
</dbReference>
<reference evidence="2" key="1">
    <citation type="submission" date="2020-07" db="EMBL/GenBank/DDBJ databases">
        <title>Genome sequence and genetic diversity analysis of an under-domesticated orphan crop, white fonio (Digitaria exilis).</title>
        <authorList>
            <person name="Bennetzen J.L."/>
            <person name="Chen S."/>
            <person name="Ma X."/>
            <person name="Wang X."/>
            <person name="Yssel A.E.J."/>
            <person name="Chaluvadi S.R."/>
            <person name="Johnson M."/>
            <person name="Gangashetty P."/>
            <person name="Hamidou F."/>
            <person name="Sanogo M.D."/>
            <person name="Zwaenepoel A."/>
            <person name="Wallace J."/>
            <person name="Van De Peer Y."/>
            <person name="Van Deynze A."/>
        </authorList>
    </citation>
    <scope>NUCLEOTIDE SEQUENCE</scope>
    <source>
        <tissue evidence="2">Leaves</tissue>
    </source>
</reference>
<keyword evidence="3" id="KW-1185">Reference proteome</keyword>
<dbReference type="InterPro" id="IPR052929">
    <property type="entry name" value="RNase_H-like_EbsB-rel"/>
</dbReference>
<evidence type="ECO:0000313" key="2">
    <source>
        <dbReference type="EMBL" id="KAF8772636.1"/>
    </source>
</evidence>